<dbReference type="Pfam" id="PF04542">
    <property type="entry name" value="Sigma70_r2"/>
    <property type="match status" value="1"/>
</dbReference>
<dbReference type="PANTHER" id="PTHR43133:SF8">
    <property type="entry name" value="RNA POLYMERASE SIGMA FACTOR HI_1459-RELATED"/>
    <property type="match status" value="1"/>
</dbReference>
<gene>
    <name evidence="6" type="ORF">AC529_10660</name>
</gene>
<dbReference type="SUPFAM" id="SSF88946">
    <property type="entry name" value="Sigma2 domain of RNA polymerase sigma factors"/>
    <property type="match status" value="1"/>
</dbReference>
<dbReference type="GO" id="GO:0003677">
    <property type="term" value="F:DNA binding"/>
    <property type="evidence" value="ECO:0007669"/>
    <property type="project" value="UniProtKB-KW"/>
</dbReference>
<evidence type="ECO:0000259" key="5">
    <source>
        <dbReference type="Pfam" id="PF04542"/>
    </source>
</evidence>
<evidence type="ECO:0000256" key="3">
    <source>
        <dbReference type="ARBA" id="ARBA00023125"/>
    </source>
</evidence>
<comment type="caution">
    <text evidence="6">The sequence shown here is derived from an EMBL/GenBank/DDBJ whole genome shotgun (WGS) entry which is preliminary data.</text>
</comment>
<dbReference type="Gene3D" id="1.10.1740.10">
    <property type="match status" value="1"/>
</dbReference>
<evidence type="ECO:0000256" key="1">
    <source>
        <dbReference type="ARBA" id="ARBA00023015"/>
    </source>
</evidence>
<keyword evidence="1" id="KW-0805">Transcription regulation</keyword>
<dbReference type="NCBIfam" id="TIGR02937">
    <property type="entry name" value="sigma70-ECF"/>
    <property type="match status" value="1"/>
</dbReference>
<evidence type="ECO:0000256" key="4">
    <source>
        <dbReference type="ARBA" id="ARBA00023163"/>
    </source>
</evidence>
<proteinExistence type="predicted"/>
<evidence type="ECO:0000256" key="2">
    <source>
        <dbReference type="ARBA" id="ARBA00023082"/>
    </source>
</evidence>
<keyword evidence="4" id="KW-0804">Transcription</keyword>
<accession>A0A147KHV3</accession>
<keyword evidence="3" id="KW-0238">DNA-binding</keyword>
<dbReference type="InterPro" id="IPR014284">
    <property type="entry name" value="RNA_pol_sigma-70_dom"/>
</dbReference>
<dbReference type="GO" id="GO:0006352">
    <property type="term" value="P:DNA-templated transcription initiation"/>
    <property type="evidence" value="ECO:0007669"/>
    <property type="project" value="InterPro"/>
</dbReference>
<dbReference type="EMBL" id="LGEM01000076">
    <property type="protein sequence ID" value="KUP96779.1"/>
    <property type="molecule type" value="Genomic_DNA"/>
</dbReference>
<dbReference type="InterPro" id="IPR039425">
    <property type="entry name" value="RNA_pol_sigma-70-like"/>
</dbReference>
<dbReference type="PANTHER" id="PTHR43133">
    <property type="entry name" value="RNA POLYMERASE ECF-TYPE SIGMA FACTO"/>
    <property type="match status" value="1"/>
</dbReference>
<dbReference type="InterPro" id="IPR013325">
    <property type="entry name" value="RNA_pol_sigma_r2"/>
</dbReference>
<sequence>MGGQTRKAACVKELVRRAVHNDEAAWEALLDRYSGLVWGIARSHSLHFHDAQDITQTVLCNLAEYLTRLRDPERLGSWLATVTRNECRRHMRTHGRVQPFPVEDLDSPDYRTPESLSLAAEDVDRVRSALAQLDSPEREVAGVDLYRPDLRPSEAARLAGVTVKELLRVRRRVRRRLHRLLKRGEDR</sequence>
<dbReference type="STRING" id="665004.AC529_10660"/>
<dbReference type="PATRIC" id="fig|665004.4.peg.3362"/>
<keyword evidence="2" id="KW-0731">Sigma factor</keyword>
<dbReference type="Proteomes" id="UP000074382">
    <property type="component" value="Unassembled WGS sequence"/>
</dbReference>
<protein>
    <recommendedName>
        <fullName evidence="5">RNA polymerase sigma-70 region 2 domain-containing protein</fullName>
    </recommendedName>
</protein>
<organism evidence="6 7">
    <name type="scientific">Thermobifida cellulosilytica TB100</name>
    <dbReference type="NCBI Taxonomy" id="665004"/>
    <lineage>
        <taxon>Bacteria</taxon>
        <taxon>Bacillati</taxon>
        <taxon>Actinomycetota</taxon>
        <taxon>Actinomycetes</taxon>
        <taxon>Streptosporangiales</taxon>
        <taxon>Nocardiopsidaceae</taxon>
        <taxon>Thermobifida</taxon>
    </lineage>
</organism>
<name>A0A147KHV3_THECS</name>
<dbReference type="AlphaFoldDB" id="A0A147KHV3"/>
<evidence type="ECO:0000313" key="6">
    <source>
        <dbReference type="EMBL" id="KUP96779.1"/>
    </source>
</evidence>
<dbReference type="GO" id="GO:0016987">
    <property type="term" value="F:sigma factor activity"/>
    <property type="evidence" value="ECO:0007669"/>
    <property type="project" value="UniProtKB-KW"/>
</dbReference>
<evidence type="ECO:0000313" key="7">
    <source>
        <dbReference type="Proteomes" id="UP000074382"/>
    </source>
</evidence>
<feature type="domain" description="RNA polymerase sigma-70 region 2" evidence="5">
    <location>
        <begin position="29"/>
        <end position="96"/>
    </location>
</feature>
<keyword evidence="7" id="KW-1185">Reference proteome</keyword>
<reference evidence="7" key="1">
    <citation type="journal article" date="2017" name="Acta Aliment.">
        <title>Plant polysaccharide degrading enzyme system of Thermpbifida cellulosilytica TB100 revealed by de novo genome project data.</title>
        <authorList>
            <person name="Toth A."/>
            <person name="Baka E."/>
            <person name="Luzics S."/>
            <person name="Bata-Vidacs I."/>
            <person name="Nagy I."/>
            <person name="Balint B."/>
            <person name="Herceg R."/>
            <person name="Olasz F."/>
            <person name="Wilk T."/>
            <person name="Nagy T."/>
            <person name="Kriszt B."/>
            <person name="Nagy I."/>
            <person name="Kukolya J."/>
        </authorList>
    </citation>
    <scope>NUCLEOTIDE SEQUENCE [LARGE SCALE GENOMIC DNA]</scope>
    <source>
        <strain evidence="7">TB100</strain>
    </source>
</reference>
<dbReference type="InterPro" id="IPR007627">
    <property type="entry name" value="RNA_pol_sigma70_r2"/>
</dbReference>